<dbReference type="EMBL" id="RWJN01000165">
    <property type="protein sequence ID" value="TCD65759.1"/>
    <property type="molecule type" value="Genomic_DNA"/>
</dbReference>
<protein>
    <recommendedName>
        <fullName evidence="1">F-box domain-containing protein</fullName>
    </recommendedName>
</protein>
<dbReference type="PANTHER" id="PTHR38926:SF72">
    <property type="entry name" value="IM:7136021-RELATED"/>
    <property type="match status" value="1"/>
</dbReference>
<dbReference type="Pfam" id="PF12937">
    <property type="entry name" value="F-box-like"/>
    <property type="match status" value="1"/>
</dbReference>
<dbReference type="STRING" id="92696.A0A4R0RKZ6"/>
<dbReference type="AlphaFoldDB" id="A0A4R0RKZ6"/>
<accession>A0A4R0RKZ6</accession>
<dbReference type="Gene3D" id="1.20.1280.50">
    <property type="match status" value="1"/>
</dbReference>
<organism evidence="2 3">
    <name type="scientific">Steccherinum ochraceum</name>
    <dbReference type="NCBI Taxonomy" id="92696"/>
    <lineage>
        <taxon>Eukaryota</taxon>
        <taxon>Fungi</taxon>
        <taxon>Dikarya</taxon>
        <taxon>Basidiomycota</taxon>
        <taxon>Agaricomycotina</taxon>
        <taxon>Agaricomycetes</taxon>
        <taxon>Polyporales</taxon>
        <taxon>Steccherinaceae</taxon>
        <taxon>Steccherinum</taxon>
    </lineage>
</organism>
<dbReference type="SUPFAM" id="SSF52058">
    <property type="entry name" value="L domain-like"/>
    <property type="match status" value="1"/>
</dbReference>
<evidence type="ECO:0000259" key="1">
    <source>
        <dbReference type="Pfam" id="PF12937"/>
    </source>
</evidence>
<dbReference type="PANTHER" id="PTHR38926">
    <property type="entry name" value="F-BOX DOMAIN CONTAINING PROTEIN, EXPRESSED"/>
    <property type="match status" value="1"/>
</dbReference>
<feature type="domain" description="F-box" evidence="1">
    <location>
        <begin position="42"/>
        <end position="100"/>
    </location>
</feature>
<proteinExistence type="predicted"/>
<reference evidence="2 3" key="1">
    <citation type="submission" date="2018-11" db="EMBL/GenBank/DDBJ databases">
        <title>Genome assembly of Steccherinum ochraceum LE-BIN_3174, the white-rot fungus of the Steccherinaceae family (The Residual Polyporoid clade, Polyporales, Basidiomycota).</title>
        <authorList>
            <person name="Fedorova T.V."/>
            <person name="Glazunova O.A."/>
            <person name="Landesman E.O."/>
            <person name="Moiseenko K.V."/>
            <person name="Psurtseva N.V."/>
            <person name="Savinova O.S."/>
            <person name="Shakhova N.V."/>
            <person name="Tyazhelova T.V."/>
            <person name="Vasina D.V."/>
        </authorList>
    </citation>
    <scope>NUCLEOTIDE SEQUENCE [LARGE SCALE GENOMIC DNA]</scope>
    <source>
        <strain evidence="2 3">LE-BIN_3174</strain>
    </source>
</reference>
<dbReference type="Proteomes" id="UP000292702">
    <property type="component" value="Unassembled WGS sequence"/>
</dbReference>
<evidence type="ECO:0000313" key="3">
    <source>
        <dbReference type="Proteomes" id="UP000292702"/>
    </source>
</evidence>
<dbReference type="InterPro" id="IPR001810">
    <property type="entry name" value="F-box_dom"/>
</dbReference>
<gene>
    <name evidence="2" type="ORF">EIP91_002243</name>
</gene>
<keyword evidence="3" id="KW-1185">Reference proteome</keyword>
<comment type="caution">
    <text evidence="2">The sequence shown here is derived from an EMBL/GenBank/DDBJ whole genome shotgun (WGS) entry which is preliminary data.</text>
</comment>
<name>A0A4R0RKZ6_9APHY</name>
<evidence type="ECO:0000313" key="2">
    <source>
        <dbReference type="EMBL" id="TCD65759.1"/>
    </source>
</evidence>
<dbReference type="OrthoDB" id="3181669at2759"/>
<sequence>MTSLGTQLLQSEDGSQTATILPVAATSLPIVHKNYLNTQVAIARLPPEILAQVFLHCIVPVAIGGYACPPSHKWLKVSHVCHFWREVALGTPGLWTHIHVRGLATTLECANAFLDRSRQSMLTLRVDFVAWKLSPVIHALIRSMVRADNLHLYLPITTMKEIGRLLPHFAPHLRSLYLGIDCDLYRGDESYDTSQFLRACSAPALQELKISNVHFEGLKGTLPFTLKHLSIYNPGRGPSESLSVLLGILQGLCSLESLAISSDMYSALPSIPSSSIHMPHLKFLRVDTSTEECVHLLALLVIPASTIVSVSSRTRVQDDDGILLASVLVDKLMACVQHICRENMTAKLVLSRTHLRVFQTDRSDHEARSVESWQSPQFDVAFIGPNGNIPCSWFADVCTLASPLDVGILFISDGRLLDCSPTLSPEHNSAWHEVLRSMPNLFFLGINNRVMSGRIKDDHAVLELIRPYRSSSPDDIGATSTSEFRIPVPKLEHLLLQDVTFKAAKSSRGPRFVDELMDVFQQRKEAGCELKQIIIRKCVNVEKRNVKKLRKVVAVAWDEVDEQ</sequence>